<sequence>MNGTSEPSVKAVTAAPPIEIYHPVFGAFSKRSKDSDLNIPDKFLCQTASLLQSVSAISVEEDSRVWESSNILSEMLSLSFQHIFNEDWTSAGLISAQHTPLNVNAAPIMIAVESELGAGGSDPSVQSSFSYARFYCSRERAAIREISCCPAFLGHGC</sequence>
<dbReference type="OrthoDB" id="4062651at2759"/>
<keyword evidence="2" id="KW-1185">Reference proteome</keyword>
<proteinExistence type="predicted"/>
<organism evidence="1 2">
    <name type="scientific">Gymnopus androsaceus JB14</name>
    <dbReference type="NCBI Taxonomy" id="1447944"/>
    <lineage>
        <taxon>Eukaryota</taxon>
        <taxon>Fungi</taxon>
        <taxon>Dikarya</taxon>
        <taxon>Basidiomycota</taxon>
        <taxon>Agaricomycotina</taxon>
        <taxon>Agaricomycetes</taxon>
        <taxon>Agaricomycetidae</taxon>
        <taxon>Agaricales</taxon>
        <taxon>Marasmiineae</taxon>
        <taxon>Omphalotaceae</taxon>
        <taxon>Gymnopus</taxon>
    </lineage>
</organism>
<reference evidence="1" key="1">
    <citation type="journal article" date="2019" name="Environ. Microbiol.">
        <title>Fungal ecological strategies reflected in gene transcription - a case study of two litter decomposers.</title>
        <authorList>
            <person name="Barbi F."/>
            <person name="Kohler A."/>
            <person name="Barry K."/>
            <person name="Baskaran P."/>
            <person name="Daum C."/>
            <person name="Fauchery L."/>
            <person name="Ihrmark K."/>
            <person name="Kuo A."/>
            <person name="LaButti K."/>
            <person name="Lipzen A."/>
            <person name="Morin E."/>
            <person name="Grigoriev I.V."/>
            <person name="Henrissat B."/>
            <person name="Lindahl B."/>
            <person name="Martin F."/>
        </authorList>
    </citation>
    <scope>NUCLEOTIDE SEQUENCE</scope>
    <source>
        <strain evidence="1">JB14</strain>
    </source>
</reference>
<evidence type="ECO:0000313" key="1">
    <source>
        <dbReference type="EMBL" id="KAE9388304.1"/>
    </source>
</evidence>
<accession>A0A6A4GT35</accession>
<dbReference type="Proteomes" id="UP000799118">
    <property type="component" value="Unassembled WGS sequence"/>
</dbReference>
<protein>
    <submittedName>
        <fullName evidence="1">Uncharacterized protein</fullName>
    </submittedName>
</protein>
<evidence type="ECO:0000313" key="2">
    <source>
        <dbReference type="Proteomes" id="UP000799118"/>
    </source>
</evidence>
<gene>
    <name evidence="1" type="ORF">BT96DRAFT_438032</name>
</gene>
<name>A0A6A4GT35_9AGAR</name>
<dbReference type="EMBL" id="ML769751">
    <property type="protein sequence ID" value="KAE9388304.1"/>
    <property type="molecule type" value="Genomic_DNA"/>
</dbReference>
<dbReference type="AlphaFoldDB" id="A0A6A4GT35"/>